<dbReference type="GO" id="GO:0005634">
    <property type="term" value="C:nucleus"/>
    <property type="evidence" value="ECO:0007669"/>
    <property type="project" value="TreeGrafter"/>
</dbReference>
<dbReference type="AlphaFoldDB" id="A0A6A6GVB4"/>
<dbReference type="SFLD" id="SFLDS00019">
    <property type="entry name" value="Glutathione_Transferase_(cytos"/>
    <property type="match status" value="1"/>
</dbReference>
<dbReference type="SUPFAM" id="SSF56281">
    <property type="entry name" value="Metallo-hydrolase/oxidoreductase"/>
    <property type="match status" value="1"/>
</dbReference>
<feature type="compositionally biased region" description="Basic and acidic residues" evidence="5">
    <location>
        <begin position="461"/>
        <end position="471"/>
    </location>
</feature>
<dbReference type="OrthoDB" id="249703at2759"/>
<dbReference type="Pfam" id="PF02112">
    <property type="entry name" value="PDEase_II"/>
    <property type="match status" value="2"/>
</dbReference>
<dbReference type="GO" id="GO:0004115">
    <property type="term" value="F:3',5'-cyclic-AMP phosphodiesterase activity"/>
    <property type="evidence" value="ECO:0007669"/>
    <property type="project" value="InterPro"/>
</dbReference>
<gene>
    <name evidence="9" type="ORF">EV356DRAFT_561944</name>
</gene>
<feature type="domain" description="EF-1-gamma C-terminal" evidence="6">
    <location>
        <begin position="255"/>
        <end position="416"/>
    </location>
</feature>
<keyword evidence="2 4" id="KW-0251">Elongation factor</keyword>
<dbReference type="InterPro" id="IPR001662">
    <property type="entry name" value="EF1B_G_C"/>
</dbReference>
<protein>
    <recommendedName>
        <fullName evidence="11">EF1G-domain-containing protein</fullName>
    </recommendedName>
</protein>
<dbReference type="FunFam" id="3.40.30.10:FF:000142">
    <property type="entry name" value="Elongation factor 1 gamma"/>
    <property type="match status" value="1"/>
</dbReference>
<dbReference type="InterPro" id="IPR036282">
    <property type="entry name" value="Glutathione-S-Trfase_C_sf"/>
</dbReference>
<dbReference type="EMBL" id="ML991856">
    <property type="protein sequence ID" value="KAF2229714.1"/>
    <property type="molecule type" value="Genomic_DNA"/>
</dbReference>
<evidence type="ECO:0000256" key="4">
    <source>
        <dbReference type="PROSITE-ProRule" id="PRU00519"/>
    </source>
</evidence>
<evidence type="ECO:0000259" key="7">
    <source>
        <dbReference type="PROSITE" id="PS50404"/>
    </source>
</evidence>
<evidence type="ECO:0000259" key="8">
    <source>
        <dbReference type="PROSITE" id="PS50405"/>
    </source>
</evidence>
<dbReference type="PANTHER" id="PTHR43986:SF1">
    <property type="entry name" value="ELONGATION FACTOR 1-GAMMA"/>
    <property type="match status" value="1"/>
</dbReference>
<dbReference type="PANTHER" id="PTHR43986">
    <property type="entry name" value="ELONGATION FACTOR 1-GAMMA"/>
    <property type="match status" value="1"/>
</dbReference>
<dbReference type="InterPro" id="IPR036433">
    <property type="entry name" value="EF1B_G_C_sf"/>
</dbReference>
<dbReference type="GO" id="GO:0003746">
    <property type="term" value="F:translation elongation factor activity"/>
    <property type="evidence" value="ECO:0007669"/>
    <property type="project" value="UniProtKB-UniRule"/>
</dbReference>
<feature type="region of interest" description="Disordered" evidence="5">
    <location>
        <begin position="658"/>
        <end position="744"/>
    </location>
</feature>
<name>A0A6A6GVB4_VIRVR</name>
<dbReference type="InterPro" id="IPR036866">
    <property type="entry name" value="RibonucZ/Hydroxyglut_hydro"/>
</dbReference>
<dbReference type="PROSITE" id="PS50405">
    <property type="entry name" value="GST_CTER"/>
    <property type="match status" value="1"/>
</dbReference>
<dbReference type="SUPFAM" id="SSF52833">
    <property type="entry name" value="Thioredoxin-like"/>
    <property type="match status" value="1"/>
</dbReference>
<reference evidence="9" key="1">
    <citation type="journal article" date="2020" name="Stud. Mycol.">
        <title>101 Dothideomycetes genomes: a test case for predicting lifestyles and emergence of pathogens.</title>
        <authorList>
            <person name="Haridas S."/>
            <person name="Albert R."/>
            <person name="Binder M."/>
            <person name="Bloem J."/>
            <person name="Labutti K."/>
            <person name="Salamov A."/>
            <person name="Andreopoulos B."/>
            <person name="Baker S."/>
            <person name="Barry K."/>
            <person name="Bills G."/>
            <person name="Bluhm B."/>
            <person name="Cannon C."/>
            <person name="Castanera R."/>
            <person name="Culley D."/>
            <person name="Daum C."/>
            <person name="Ezra D."/>
            <person name="Gonzalez J."/>
            <person name="Henrissat B."/>
            <person name="Kuo A."/>
            <person name="Liang C."/>
            <person name="Lipzen A."/>
            <person name="Lutzoni F."/>
            <person name="Magnuson J."/>
            <person name="Mondo S."/>
            <person name="Nolan M."/>
            <person name="Ohm R."/>
            <person name="Pangilinan J."/>
            <person name="Park H.-J."/>
            <person name="Ramirez L."/>
            <person name="Alfaro M."/>
            <person name="Sun H."/>
            <person name="Tritt A."/>
            <person name="Yoshinaga Y."/>
            <person name="Zwiers L.-H."/>
            <person name="Turgeon B."/>
            <person name="Goodwin S."/>
            <person name="Spatafora J."/>
            <person name="Crous P."/>
            <person name="Grigoriev I."/>
        </authorList>
    </citation>
    <scope>NUCLEOTIDE SEQUENCE</scope>
    <source>
        <strain evidence="9">Tuck. ex Michener</strain>
    </source>
</reference>
<evidence type="ECO:0000256" key="1">
    <source>
        <dbReference type="ARBA" id="ARBA00007409"/>
    </source>
</evidence>
<dbReference type="SMART" id="SM01183">
    <property type="entry name" value="EF1G"/>
    <property type="match status" value="1"/>
</dbReference>
<feature type="region of interest" description="Disordered" evidence="5">
    <location>
        <begin position="461"/>
        <end position="525"/>
    </location>
</feature>
<dbReference type="Pfam" id="PF02798">
    <property type="entry name" value="GST_N"/>
    <property type="match status" value="1"/>
</dbReference>
<dbReference type="SUPFAM" id="SSF47616">
    <property type="entry name" value="GST C-terminal domain-like"/>
    <property type="match status" value="1"/>
</dbReference>
<dbReference type="Pfam" id="PF00647">
    <property type="entry name" value="EF1G"/>
    <property type="match status" value="1"/>
</dbReference>
<dbReference type="Gene3D" id="3.40.30.10">
    <property type="entry name" value="Glutaredoxin"/>
    <property type="match status" value="1"/>
</dbReference>
<dbReference type="FunFam" id="1.20.1050.10:FF:000006">
    <property type="entry name" value="Elongation factor 1 gamma"/>
    <property type="match status" value="1"/>
</dbReference>
<evidence type="ECO:0008006" key="11">
    <source>
        <dbReference type="Google" id="ProtNLM"/>
    </source>
</evidence>
<feature type="compositionally biased region" description="Basic and acidic residues" evidence="5">
    <location>
        <begin position="944"/>
        <end position="957"/>
    </location>
</feature>
<dbReference type="InterPro" id="IPR004046">
    <property type="entry name" value="GST_C"/>
</dbReference>
<evidence type="ECO:0000259" key="6">
    <source>
        <dbReference type="PROSITE" id="PS50040"/>
    </source>
</evidence>
<feature type="compositionally biased region" description="Polar residues" evidence="5">
    <location>
        <begin position="733"/>
        <end position="744"/>
    </location>
</feature>
<dbReference type="PROSITE" id="PS50040">
    <property type="entry name" value="EF1G_C"/>
    <property type="match status" value="1"/>
</dbReference>
<keyword evidence="10" id="KW-1185">Reference proteome</keyword>
<dbReference type="InterPro" id="IPR010987">
    <property type="entry name" value="Glutathione-S-Trfase_C-like"/>
</dbReference>
<dbReference type="GO" id="GO:0006198">
    <property type="term" value="P:cAMP catabolic process"/>
    <property type="evidence" value="ECO:0007669"/>
    <property type="project" value="InterPro"/>
</dbReference>
<dbReference type="InterPro" id="IPR036249">
    <property type="entry name" value="Thioredoxin-like_sf"/>
</dbReference>
<dbReference type="CDD" id="cd07735">
    <property type="entry name" value="class_II_PDE_MBL-fold"/>
    <property type="match status" value="1"/>
</dbReference>
<dbReference type="CDD" id="cd03044">
    <property type="entry name" value="GST_N_EF1Bgamma"/>
    <property type="match status" value="1"/>
</dbReference>
<feature type="domain" description="GST C-terminal" evidence="8">
    <location>
        <begin position="87"/>
        <end position="215"/>
    </location>
</feature>
<dbReference type="FunFam" id="3.30.70.1010:FF:000001">
    <property type="entry name" value="Elongation factor 1-gamma 1"/>
    <property type="match status" value="1"/>
</dbReference>
<evidence type="ECO:0000313" key="10">
    <source>
        <dbReference type="Proteomes" id="UP000800092"/>
    </source>
</evidence>
<dbReference type="PRINTS" id="PR00388">
    <property type="entry name" value="PDIESTERASE2"/>
</dbReference>
<dbReference type="Proteomes" id="UP000800092">
    <property type="component" value="Unassembled WGS sequence"/>
</dbReference>
<feature type="region of interest" description="Disordered" evidence="5">
    <location>
        <begin position="212"/>
        <end position="260"/>
    </location>
</feature>
<dbReference type="InterPro" id="IPR000396">
    <property type="entry name" value="Pdiesterase2"/>
</dbReference>
<sequence length="1036" mass="112395">MSFGKLYGFPGNARTTVIRAVAKANNLDLELVETIPGNGVSDDYRKLNRLGRVPTFVGADNYVLTECIAIAIYVTSQNEKTTLLGKTKQDYASILRWMSFANSEVLPSIAGWFRPLLGRDPFNKKNVEEAQKATFAALKVMEDHLLVNTYLVGERLTLADLFATSLISRGFQYVLDKKWRQENPNVTRWFETIYNQQIYADVAGKPELIETALPLQPPKKEQAPKKEQPKKEAAKPKKKEVEEEEEEEDKPAPKPKHPLEALERPTFVLDEWKRKYSNEDTREVALPWFWENAKFDEYSLWKVDYKYNDELTQVFMTSNLIGGFFARLEASRKYIFGAASVFGQSNDSVIKGAFFIRGQEALPAFDVAPDYESYEFTKLDPTKAEDKEFVNDQWAWDKPITVSGKAYEWADGKGSGGGPSEDDVTGLLVRSTASNWSKGSLLAVDAGSHLAAITRILEETYPRNSDDHTRNSENQAPPNGAQRRSTRTEATFRPPLENVSNLPSAVRPTASHPSTTTLPTGPFAGLPLPHKSARANAGVIVREHVATYLITHAHLDHLSGFAINTAAFHNTSRPKRLTALPGTVDAIKQHIFNDVIWPNLTDEDGGVGFVTFQRLAEGGNIALGAGEGRGYIEVCDGLSVRGWKVSHGHCMKPATSHLHHHPHLHGGASSLHRGSFSAPSTIPGTTLPTGSGASGEPAQQLSGQHALAAAAINGVGGTPRRREDGRRSMSIGGASQSGTPAQSSVEECVIDSTAFFIRTTTASCGGAAGAGGGSAALAAEKEILVFGDVEPDSVSLNPRTARVWAEAAPKIAHGVLKAVFIECSYDDTQDDAVLFGHLAPRHLVKELVTLAQMVKTCQAEEVAAATATTTMGTATTPLNPMAQTESDVTRKRKRLSGEHSMASPASTPRVGFETPSAEGGKRSRSRGRGGSGAAASRASSRRKSKDEAGKDQQHDGDYFSSTPQVEPADVGLETTAPPLASLTVVVIHVKDTLRDGPLVGENILRQLKEHEARFAEEGQPLGCEFVISKTGASYSF</sequence>
<dbReference type="Gene3D" id="1.20.1050.10">
    <property type="match status" value="1"/>
</dbReference>
<dbReference type="GO" id="GO:0005737">
    <property type="term" value="C:cytoplasm"/>
    <property type="evidence" value="ECO:0007669"/>
    <property type="project" value="TreeGrafter"/>
</dbReference>
<feature type="domain" description="GST N-terminal" evidence="7">
    <location>
        <begin position="2"/>
        <end position="82"/>
    </location>
</feature>
<evidence type="ECO:0000256" key="3">
    <source>
        <dbReference type="ARBA" id="ARBA00022917"/>
    </source>
</evidence>
<dbReference type="PROSITE" id="PS50404">
    <property type="entry name" value="GST_NTER"/>
    <property type="match status" value="1"/>
</dbReference>
<dbReference type="SFLD" id="SFLDG00358">
    <property type="entry name" value="Main_(cytGST)"/>
    <property type="match status" value="1"/>
</dbReference>
<dbReference type="SUPFAM" id="SSF89942">
    <property type="entry name" value="eEF1-gamma domain"/>
    <property type="match status" value="1"/>
</dbReference>
<organism evidence="9 10">
    <name type="scientific">Viridothelium virens</name>
    <name type="common">Speckled blister lichen</name>
    <name type="synonym">Trypethelium virens</name>
    <dbReference type="NCBI Taxonomy" id="1048519"/>
    <lineage>
        <taxon>Eukaryota</taxon>
        <taxon>Fungi</taxon>
        <taxon>Dikarya</taxon>
        <taxon>Ascomycota</taxon>
        <taxon>Pezizomycotina</taxon>
        <taxon>Dothideomycetes</taxon>
        <taxon>Dothideomycetes incertae sedis</taxon>
        <taxon>Trypetheliales</taxon>
        <taxon>Trypetheliaceae</taxon>
        <taxon>Viridothelium</taxon>
    </lineage>
</organism>
<dbReference type="InterPro" id="IPR050802">
    <property type="entry name" value="EF-GSTs"/>
</dbReference>
<accession>A0A6A6GVB4</accession>
<evidence type="ECO:0000313" key="9">
    <source>
        <dbReference type="EMBL" id="KAF2229714.1"/>
    </source>
</evidence>
<feature type="compositionally biased region" description="Basic and acidic residues" evidence="5">
    <location>
        <begin position="218"/>
        <end position="241"/>
    </location>
</feature>
<dbReference type="Pfam" id="PF00043">
    <property type="entry name" value="GST_C"/>
    <property type="match status" value="1"/>
</dbReference>
<comment type="similarity">
    <text evidence="1">Belongs to the GST superfamily.</text>
</comment>
<dbReference type="CDD" id="cd03181">
    <property type="entry name" value="GST_C_EF1Bgamma_like"/>
    <property type="match status" value="1"/>
</dbReference>
<evidence type="ECO:0000256" key="2">
    <source>
        <dbReference type="ARBA" id="ARBA00022768"/>
    </source>
</evidence>
<proteinExistence type="inferred from homology"/>
<keyword evidence="3 4" id="KW-0648">Protein biosynthesis</keyword>
<evidence type="ECO:0000256" key="5">
    <source>
        <dbReference type="SAM" id="MobiDB-lite"/>
    </source>
</evidence>
<dbReference type="InterPro" id="IPR004045">
    <property type="entry name" value="Glutathione_S-Trfase_N"/>
</dbReference>
<feature type="compositionally biased region" description="Polar residues" evidence="5">
    <location>
        <begin position="877"/>
        <end position="886"/>
    </location>
</feature>
<feature type="compositionally biased region" description="Polar residues" evidence="5">
    <location>
        <begin position="677"/>
        <end position="703"/>
    </location>
</feature>
<feature type="region of interest" description="Disordered" evidence="5">
    <location>
        <begin position="870"/>
        <end position="969"/>
    </location>
</feature>
<dbReference type="Gene3D" id="3.30.70.1010">
    <property type="entry name" value="Translation elongation factor EF1B, gamma chain, conserved domain"/>
    <property type="match status" value="1"/>
</dbReference>
<dbReference type="InterPro" id="IPR040079">
    <property type="entry name" value="Glutathione_S-Trfase"/>
</dbReference>